<keyword evidence="2" id="KW-0812">Transmembrane</keyword>
<organism evidence="7 8">
    <name type="scientific">Mycolicibacterium bacteremicum</name>
    <name type="common">Mycobacterium bacteremicum</name>
    <dbReference type="NCBI Taxonomy" id="564198"/>
    <lineage>
        <taxon>Bacteria</taxon>
        <taxon>Bacillati</taxon>
        <taxon>Actinomycetota</taxon>
        <taxon>Actinomycetes</taxon>
        <taxon>Mycobacteriales</taxon>
        <taxon>Mycobacteriaceae</taxon>
        <taxon>Mycolicibacterium</taxon>
    </lineage>
</organism>
<reference evidence="7 8" key="1">
    <citation type="submission" date="2017-02" db="EMBL/GenBank/DDBJ databases">
        <title>The new phylogeny of genus Mycobacterium.</title>
        <authorList>
            <person name="Tortoli E."/>
            <person name="Trovato A."/>
            <person name="Cirillo D.M."/>
        </authorList>
    </citation>
    <scope>NUCLEOTIDE SEQUENCE [LARGE SCALE GENOMIC DNA]</scope>
    <source>
        <strain evidence="7 8">DSM 45578</strain>
    </source>
</reference>
<evidence type="ECO:0000256" key="2">
    <source>
        <dbReference type="ARBA" id="ARBA00022692"/>
    </source>
</evidence>
<feature type="chain" id="PRO_5038862103" evidence="6">
    <location>
        <begin position="24"/>
        <end position="451"/>
    </location>
</feature>
<proteinExistence type="predicted"/>
<keyword evidence="4" id="KW-0472">Membrane</keyword>
<comment type="subcellular location">
    <subcellularLocation>
        <location evidence="1">Membrane</location>
        <topology evidence="1">Single-pass membrane protein</topology>
    </subcellularLocation>
</comment>
<evidence type="ECO:0000313" key="7">
    <source>
        <dbReference type="EMBL" id="ORA05715.1"/>
    </source>
</evidence>
<dbReference type="SUPFAM" id="SSF55486">
    <property type="entry name" value="Metalloproteases ('zincins'), catalytic domain"/>
    <property type="match status" value="1"/>
</dbReference>
<evidence type="ECO:0000256" key="1">
    <source>
        <dbReference type="ARBA" id="ARBA00004167"/>
    </source>
</evidence>
<gene>
    <name evidence="7" type="ORF">BST17_08045</name>
</gene>
<keyword evidence="3" id="KW-1133">Transmembrane helix</keyword>
<dbReference type="Proteomes" id="UP000192366">
    <property type="component" value="Unassembled WGS sequence"/>
</dbReference>
<dbReference type="STRING" id="564198.BST17_08045"/>
<dbReference type="OrthoDB" id="5168289at2"/>
<dbReference type="AlphaFoldDB" id="A0A1W9Z084"/>
<comment type="caution">
    <text evidence="7">The sequence shown here is derived from an EMBL/GenBank/DDBJ whole genome shotgun (WGS) entry which is preliminary data.</text>
</comment>
<dbReference type="PROSITE" id="PS51257">
    <property type="entry name" value="PROKAR_LIPOPROTEIN"/>
    <property type="match status" value="1"/>
</dbReference>
<keyword evidence="8" id="KW-1185">Reference proteome</keyword>
<name>A0A1W9Z084_MYCBA</name>
<evidence type="ECO:0000256" key="6">
    <source>
        <dbReference type="SAM" id="SignalP"/>
    </source>
</evidence>
<evidence type="ECO:0000256" key="3">
    <source>
        <dbReference type="ARBA" id="ARBA00022989"/>
    </source>
</evidence>
<dbReference type="Pfam" id="PF04228">
    <property type="entry name" value="Zn_peptidase"/>
    <property type="match status" value="1"/>
</dbReference>
<sequence>MIVKVWMAAAAVLLISACGSPQPENPTESTHGAAAVPDTSTITISGDRDEPVNQIAMQAIADLEQYWAQNYPDLYGEEFEQIAGGYYAVTEDSDPPPCTTEAAEVAGNAFYCKSEDVVAWDSQELLPDLQSRFGDFVIPVVMAHEFAHAVQARSNFTARTVTRELQADCMAGAWAAHAQEDGIFEVSSADLDTALAGILDLRDNPGTSKTDPDAHGSGFDRVGAFQDGFDNGLQRCKEYRDDEPMVLALPFNNIADAAAEGNAPYDSIVNGVPYDLEDYWTQLYPELTGDQWSAVGGLEPFGPGSAPMCGDQSTEGYVLFYCVPDDYIGWDNEDTMPQIYRQGGDYAVATLLATQYGLAALERLGDESDERTSTLRADCLAGGYTASVLLQNRAETSSWSISPGDLDEGIKALLVFRGDGDSDRQGAGFDRVRAFREGVINGAESCLDYQS</sequence>
<evidence type="ECO:0000256" key="4">
    <source>
        <dbReference type="ARBA" id="ARBA00023136"/>
    </source>
</evidence>
<dbReference type="PANTHER" id="PTHR30168:SF0">
    <property type="entry name" value="INNER MEMBRANE PROTEIN"/>
    <property type="match status" value="1"/>
</dbReference>
<dbReference type="RefSeq" id="WP_083056898.1">
    <property type="nucleotide sequence ID" value="NZ_JACKVM010000014.1"/>
</dbReference>
<evidence type="ECO:0000256" key="5">
    <source>
        <dbReference type="SAM" id="MobiDB-lite"/>
    </source>
</evidence>
<dbReference type="EMBL" id="MVHJ01000005">
    <property type="protein sequence ID" value="ORA05715.1"/>
    <property type="molecule type" value="Genomic_DNA"/>
</dbReference>
<keyword evidence="6" id="KW-0732">Signal</keyword>
<feature type="region of interest" description="Disordered" evidence="5">
    <location>
        <begin position="21"/>
        <end position="48"/>
    </location>
</feature>
<protein>
    <submittedName>
        <fullName evidence="7">Peptidase</fullName>
    </submittedName>
</protein>
<accession>A0A1W9Z084</accession>
<dbReference type="PANTHER" id="PTHR30168">
    <property type="entry name" value="PUTATIVE MEMBRANE PROTEIN YPFJ"/>
    <property type="match status" value="1"/>
</dbReference>
<evidence type="ECO:0000313" key="8">
    <source>
        <dbReference type="Proteomes" id="UP000192366"/>
    </source>
</evidence>
<feature type="signal peptide" evidence="6">
    <location>
        <begin position="1"/>
        <end position="23"/>
    </location>
</feature>
<dbReference type="InterPro" id="IPR007343">
    <property type="entry name" value="Uncharacterised_pept_Zn_put"/>
</dbReference>
<dbReference type="GO" id="GO:0016020">
    <property type="term" value="C:membrane"/>
    <property type="evidence" value="ECO:0007669"/>
    <property type="project" value="UniProtKB-SubCell"/>
</dbReference>